<reference evidence="1 2" key="1">
    <citation type="journal article" date="2004" name="Science">
        <title>The Ashbya gossypii genome as a tool for mapping the ancient Saccharomyces cerevisiae genome.</title>
        <authorList>
            <person name="Dietrich F.S."/>
            <person name="Voegeli S."/>
            <person name="Brachat S."/>
            <person name="Lerch A."/>
            <person name="Gates K."/>
            <person name="Steiner S."/>
            <person name="Mohr C."/>
            <person name="Pohlmann R."/>
            <person name="Luedi P."/>
            <person name="Choi S."/>
            <person name="Wing R.A."/>
            <person name="Flavier A."/>
            <person name="Gaffney T.D."/>
            <person name="Philippsen P."/>
        </authorList>
    </citation>
    <scope>NUCLEOTIDE SEQUENCE [LARGE SCALE GENOMIC DNA]</scope>
    <source>
        <strain evidence="2">ATCC 10895 / CBS 109.51 / FGSC 9923 / NRRL Y-1056</strain>
    </source>
</reference>
<dbReference type="InterPro" id="IPR015943">
    <property type="entry name" value="WD40/YVTN_repeat-like_dom_sf"/>
</dbReference>
<organism evidence="1 2">
    <name type="scientific">Eremothecium gossypii (strain ATCC 10895 / CBS 109.51 / FGSC 9923 / NRRL Y-1056)</name>
    <name type="common">Yeast</name>
    <name type="synonym">Ashbya gossypii</name>
    <dbReference type="NCBI Taxonomy" id="284811"/>
    <lineage>
        <taxon>Eukaryota</taxon>
        <taxon>Fungi</taxon>
        <taxon>Dikarya</taxon>
        <taxon>Ascomycota</taxon>
        <taxon>Saccharomycotina</taxon>
        <taxon>Saccharomycetes</taxon>
        <taxon>Saccharomycetales</taxon>
        <taxon>Saccharomycetaceae</taxon>
        <taxon>Eremothecium</taxon>
    </lineage>
</organism>
<accession>D8FGD0</accession>
<dbReference type="RefSeq" id="NP_001342266.1">
    <property type="nucleotide sequence ID" value="NM_001355320.1"/>
</dbReference>
<keyword evidence="2" id="KW-1185">Reference proteome</keyword>
<evidence type="ECO:0000313" key="1">
    <source>
        <dbReference type="EMBL" id="ADJ41773.1"/>
    </source>
</evidence>
<dbReference type="GeneID" id="9487588"/>
<reference evidence="2" key="2">
    <citation type="journal article" date="2013" name="G3 (Bethesda)">
        <title>Genomes of Ashbya fungi isolated from insects reveal four mating-type loci, numerous translocations, lack of transposons, and distinct gene duplications.</title>
        <authorList>
            <person name="Dietrich F.S."/>
            <person name="Voegeli S."/>
            <person name="Kuo S."/>
            <person name="Philippsen P."/>
        </authorList>
    </citation>
    <scope>GENOME REANNOTATION</scope>
    <source>
        <strain evidence="2">ATCC 10895 / CBS 109.51 / FGSC 9923 / NRRL Y-1056</strain>
    </source>
</reference>
<protein>
    <submittedName>
        <fullName evidence="1">AEL069C-Ap</fullName>
    </submittedName>
</protein>
<evidence type="ECO:0000313" key="2">
    <source>
        <dbReference type="Proteomes" id="UP000000591"/>
    </source>
</evidence>
<name>D8FGD0_EREGS</name>
<dbReference type="HOGENOM" id="CLU_286501_0_0_1"/>
<dbReference type="AlphaFoldDB" id="D8FGD0"/>
<dbReference type="Gene3D" id="2.130.10.10">
    <property type="entry name" value="YVTN repeat-like/Quinoprotein amine dehydrogenase"/>
    <property type="match status" value="1"/>
</dbReference>
<dbReference type="EMBL" id="AE016818">
    <property type="protein sequence ID" value="ADJ41773.1"/>
    <property type="molecule type" value="Genomic_DNA"/>
</dbReference>
<proteinExistence type="predicted"/>
<sequence length="1078" mass="119323">MLVQLASPDVLDYSVCQGLLSGREERVLDVYNNGSSASNTFIVVCERSLWVLQATGKGLRRRRIASCETPVQKSCVSEGAVLVVRDNWVYQYGDEGPAGDVAMPVHAYSRGIRIAGDAERYYVDSRHSRYLWGPYRASALPLAVFALADPILDFQFEGSRVFSVKRLSHGRGYYVERVDSVSCGAGARRDVLHISDDIKHAPIFSAGGGSSATYVFVAYHYTWVVAKDTLGVRKFPNPPFIKRSVVRGAALYVEPWPRGPAPRGNAETLVLRVCTGYGAAYKATVDANADKTLRWNKLHYGTRSDTFNGCWYLGSERYLYSTGRKLVSKDFSSGTELSIRHVSASDIVHDLCILQLLPMLDDGIFSIETLTCGSYTQYDNKGFIGTAYDELSVDGLRSLTLPVAVAPDTWRSMEDFWLSSTTSASVSASDIAYPREGESLKPRLDLFQDILFCTLVQNPSGVPTKYLILRADGKLVCHHLGESIEPAFEFPTSCGLNERTLLSSFEDGNQMHIVAATDGIITVFELQDALIENVCTVSKVYLLATIPEVICSIHSSKDGVFVLTKTQLYNFTLAEMQCRPCNRTSITIASPPKFCVNSYGRAVLYHDKDYLYQYRDGQILRTKLPHRCDTVLQKDENTVYMLATDSKLWEMKVMRKSKMHTHIEDGTVFTKVTTCIGSTKAIICAETGEANIQEKLVLYDFGSRRKLAECELDPKECVINLYSFFAPMSDSDLNNSKQLCIATTYTATNQYVRLFAVDGSSLFAEDRKEVKWIVTDIKVYGNMIVASGERLAVYFLQEENGELTLCECGNRCVQLSGSLTMGTVIHEDNIFLFDAHKGITVFRLHKDGLNGANIMRSTDAAGYPSIEHNTITHVASTSVPWSRLFNLNAAAYNAQGDVCFEDRKELWHSTVTFAAVCDASGCVTLFQFSPASIERGTDICRFEIKQTILKLVSIPTSLSEHITELPPACTPLFALYLEDGSVRIISNGKVTPNAQPIESSHNLRACRYSVPNPAATQSLSGVSGDVFSFRRQRVVPEPSKSVPQPLAGPPCIRIFVSGPPSPPPLQRTFSPPELDLTL</sequence>
<dbReference type="KEGG" id="ago:AGOS_AEL069CA"/>
<dbReference type="OrthoDB" id="10346447at2759"/>
<dbReference type="InParanoid" id="D8FGD0"/>
<dbReference type="Proteomes" id="UP000000591">
    <property type="component" value="Chromosome V"/>
</dbReference>
<dbReference type="OMA" id="KLEWIAN"/>
<gene>
    <name evidence="1" type="ORF">AGOS_AEL069CA</name>
</gene>